<keyword evidence="3 9" id="KW-0963">Cytoplasm</keyword>
<comment type="catalytic activity">
    <reaction evidence="8 9">
        <text>uridine(44) in tRNA(Ser) + S-adenosyl-L-methionine = 2'-O-methyluridine(44) in tRNA(Ser) + S-adenosyl-L-homocysteine + H(+)</text>
        <dbReference type="Rhea" id="RHEA:43100"/>
        <dbReference type="Rhea" id="RHEA-COMP:10339"/>
        <dbReference type="Rhea" id="RHEA-COMP:10340"/>
        <dbReference type="ChEBI" id="CHEBI:15378"/>
        <dbReference type="ChEBI" id="CHEBI:57856"/>
        <dbReference type="ChEBI" id="CHEBI:59789"/>
        <dbReference type="ChEBI" id="CHEBI:65315"/>
        <dbReference type="ChEBI" id="CHEBI:74478"/>
        <dbReference type="EC" id="2.1.1.211"/>
    </reaction>
</comment>
<keyword evidence="5 9" id="KW-0808">Transferase</keyword>
<name>A0A9Q0XLN4_9SAUR</name>
<accession>A0A9Q0XLN4</accession>
<dbReference type="OrthoDB" id="10047021at2759"/>
<dbReference type="InterPro" id="IPR011671">
    <property type="entry name" value="tRNA_uracil_MeTrfase"/>
</dbReference>
<gene>
    <name evidence="10" type="ORF">JRQ81_019306</name>
</gene>
<evidence type="ECO:0000256" key="7">
    <source>
        <dbReference type="ARBA" id="ARBA00022694"/>
    </source>
</evidence>
<dbReference type="EC" id="2.1.1.211" evidence="9"/>
<dbReference type="PANTHER" id="PTHR21210">
    <property type="entry name" value="TRNA (URACIL-O(2)-)-METHYLTRANSFERASE-RELATED"/>
    <property type="match status" value="1"/>
</dbReference>
<dbReference type="GO" id="GO:0005737">
    <property type="term" value="C:cytoplasm"/>
    <property type="evidence" value="ECO:0007669"/>
    <property type="project" value="UniProtKB-SubCell"/>
</dbReference>
<evidence type="ECO:0000256" key="4">
    <source>
        <dbReference type="ARBA" id="ARBA00022603"/>
    </source>
</evidence>
<dbReference type="GO" id="GO:0141101">
    <property type="term" value="F:tRNA(Ser) (uridine(44)-2'-O-)-methyltransferase activity"/>
    <property type="evidence" value="ECO:0007669"/>
    <property type="project" value="UniProtKB-EC"/>
</dbReference>
<proteinExistence type="inferred from homology"/>
<reference evidence="10" key="1">
    <citation type="journal article" date="2023" name="DNA Res.">
        <title>Chromosome-level genome assembly of Phrynocephalus forsythii using third-generation DNA sequencing and Hi-C analysis.</title>
        <authorList>
            <person name="Qi Y."/>
            <person name="Zhao W."/>
            <person name="Zhao Y."/>
            <person name="Niu C."/>
            <person name="Cao S."/>
            <person name="Zhang Y."/>
        </authorList>
    </citation>
    <scope>NUCLEOTIDE SEQUENCE</scope>
    <source>
        <tissue evidence="10">Muscle</tissue>
    </source>
</reference>
<evidence type="ECO:0000256" key="1">
    <source>
        <dbReference type="ARBA" id="ARBA00004496"/>
    </source>
</evidence>
<evidence type="ECO:0000313" key="10">
    <source>
        <dbReference type="EMBL" id="KAJ7319795.1"/>
    </source>
</evidence>
<comment type="function">
    <text evidence="9">Adenosyl-L-methionine (AdoMet)-dependent tRNA (uracil-O(2)-)-methyltransferase.</text>
</comment>
<dbReference type="AlphaFoldDB" id="A0A9Q0XLN4"/>
<keyword evidence="7 9" id="KW-0819">tRNA processing</keyword>
<evidence type="ECO:0000256" key="5">
    <source>
        <dbReference type="ARBA" id="ARBA00022679"/>
    </source>
</evidence>
<evidence type="ECO:0000256" key="9">
    <source>
        <dbReference type="RuleBase" id="RU368004"/>
    </source>
</evidence>
<dbReference type="Proteomes" id="UP001142489">
    <property type="component" value="Unassembled WGS sequence"/>
</dbReference>
<sequence>MFTRFNSCAHETRNENYISDGILYPETTWLGSELLSKLAKWSTEIMKREFKSTLSLISVARYSKIYQDLKEKYKQIVKVWPEVTNPEKFVYEDVAIATYLLILWQDERAERGLLKKQSFVDLGCGNGLLVHILSNEGHPGKEIDVRRRKIWDMYGSQMCLEENALSPNNLYPEVDFNWKSF</sequence>
<keyword evidence="11" id="KW-1185">Reference proteome</keyword>
<evidence type="ECO:0000256" key="8">
    <source>
        <dbReference type="ARBA" id="ARBA00047957"/>
    </source>
</evidence>
<dbReference type="GO" id="GO:0030488">
    <property type="term" value="P:tRNA methylation"/>
    <property type="evidence" value="ECO:0007669"/>
    <property type="project" value="UniProtKB-UniRule"/>
</dbReference>
<comment type="similarity">
    <text evidence="2 9">Belongs to the TRM44 family.</text>
</comment>
<keyword evidence="6 9" id="KW-0949">S-adenosyl-L-methionine</keyword>
<comment type="caution">
    <text evidence="10">The sequence shown here is derived from an EMBL/GenBank/DDBJ whole genome shotgun (WGS) entry which is preliminary data.</text>
</comment>
<dbReference type="EMBL" id="JAPFRF010000010">
    <property type="protein sequence ID" value="KAJ7319795.1"/>
    <property type="molecule type" value="Genomic_DNA"/>
</dbReference>
<evidence type="ECO:0000256" key="3">
    <source>
        <dbReference type="ARBA" id="ARBA00022490"/>
    </source>
</evidence>
<organism evidence="10 11">
    <name type="scientific">Phrynocephalus forsythii</name>
    <dbReference type="NCBI Taxonomy" id="171643"/>
    <lineage>
        <taxon>Eukaryota</taxon>
        <taxon>Metazoa</taxon>
        <taxon>Chordata</taxon>
        <taxon>Craniata</taxon>
        <taxon>Vertebrata</taxon>
        <taxon>Euteleostomi</taxon>
        <taxon>Lepidosauria</taxon>
        <taxon>Squamata</taxon>
        <taxon>Bifurcata</taxon>
        <taxon>Unidentata</taxon>
        <taxon>Episquamata</taxon>
        <taxon>Toxicofera</taxon>
        <taxon>Iguania</taxon>
        <taxon>Acrodonta</taxon>
        <taxon>Agamidae</taxon>
        <taxon>Agaminae</taxon>
        <taxon>Phrynocephalus</taxon>
    </lineage>
</organism>
<dbReference type="PANTHER" id="PTHR21210:SF0">
    <property type="entry name" value="TRNA (URACIL-O(2)-)-METHYLTRANSFERASE-RELATED"/>
    <property type="match status" value="1"/>
</dbReference>
<keyword evidence="4 9" id="KW-0489">Methyltransferase</keyword>
<comment type="subcellular location">
    <subcellularLocation>
        <location evidence="1 9">Cytoplasm</location>
    </subcellularLocation>
</comment>
<evidence type="ECO:0000313" key="11">
    <source>
        <dbReference type="Proteomes" id="UP001142489"/>
    </source>
</evidence>
<dbReference type="Pfam" id="PF07757">
    <property type="entry name" value="AdoMet_MTase"/>
    <property type="match status" value="1"/>
</dbReference>
<evidence type="ECO:0000256" key="2">
    <source>
        <dbReference type="ARBA" id="ARBA00009056"/>
    </source>
</evidence>
<evidence type="ECO:0000256" key="6">
    <source>
        <dbReference type="ARBA" id="ARBA00022691"/>
    </source>
</evidence>
<protein>
    <recommendedName>
        <fullName evidence="9">tRNA (uracil-O(2)-)-methyltransferase</fullName>
        <ecNumber evidence="9">2.1.1.211</ecNumber>
    </recommendedName>
</protein>